<evidence type="ECO:0000313" key="3">
    <source>
        <dbReference type="Proteomes" id="UP001221898"/>
    </source>
</evidence>
<protein>
    <submittedName>
        <fullName evidence="2">Uncharacterized protein</fullName>
    </submittedName>
</protein>
<organism evidence="2 3">
    <name type="scientific">Aldrovandia affinis</name>
    <dbReference type="NCBI Taxonomy" id="143900"/>
    <lineage>
        <taxon>Eukaryota</taxon>
        <taxon>Metazoa</taxon>
        <taxon>Chordata</taxon>
        <taxon>Craniata</taxon>
        <taxon>Vertebrata</taxon>
        <taxon>Euteleostomi</taxon>
        <taxon>Actinopterygii</taxon>
        <taxon>Neopterygii</taxon>
        <taxon>Teleostei</taxon>
        <taxon>Notacanthiformes</taxon>
        <taxon>Halosauridae</taxon>
        <taxon>Aldrovandia</taxon>
    </lineage>
</organism>
<evidence type="ECO:0000256" key="1">
    <source>
        <dbReference type="SAM" id="MobiDB-lite"/>
    </source>
</evidence>
<gene>
    <name evidence="2" type="ORF">AAFF_G00230130</name>
</gene>
<feature type="region of interest" description="Disordered" evidence="1">
    <location>
        <begin position="1"/>
        <end position="31"/>
    </location>
</feature>
<dbReference type="Proteomes" id="UP001221898">
    <property type="component" value="Unassembled WGS sequence"/>
</dbReference>
<sequence length="72" mass="7852">MLYGGQASSAPWAYTKPQPSPVAPAGERLDQPEVAQAARFQRGRGMRRSQLVMSGLWRGALRFPGAPLARSR</sequence>
<dbReference type="EMBL" id="JAINUG010000030">
    <property type="protein sequence ID" value="KAJ8409612.1"/>
    <property type="molecule type" value="Genomic_DNA"/>
</dbReference>
<evidence type="ECO:0000313" key="2">
    <source>
        <dbReference type="EMBL" id="KAJ8409612.1"/>
    </source>
</evidence>
<reference evidence="2" key="1">
    <citation type="journal article" date="2023" name="Science">
        <title>Genome structures resolve the early diversification of teleost fishes.</title>
        <authorList>
            <person name="Parey E."/>
            <person name="Louis A."/>
            <person name="Montfort J."/>
            <person name="Bouchez O."/>
            <person name="Roques C."/>
            <person name="Iampietro C."/>
            <person name="Lluch J."/>
            <person name="Castinel A."/>
            <person name="Donnadieu C."/>
            <person name="Desvignes T."/>
            <person name="Floi Bucao C."/>
            <person name="Jouanno E."/>
            <person name="Wen M."/>
            <person name="Mejri S."/>
            <person name="Dirks R."/>
            <person name="Jansen H."/>
            <person name="Henkel C."/>
            <person name="Chen W.J."/>
            <person name="Zahm M."/>
            <person name="Cabau C."/>
            <person name="Klopp C."/>
            <person name="Thompson A.W."/>
            <person name="Robinson-Rechavi M."/>
            <person name="Braasch I."/>
            <person name="Lecointre G."/>
            <person name="Bobe J."/>
            <person name="Postlethwait J.H."/>
            <person name="Berthelot C."/>
            <person name="Roest Crollius H."/>
            <person name="Guiguen Y."/>
        </authorList>
    </citation>
    <scope>NUCLEOTIDE SEQUENCE</scope>
    <source>
        <strain evidence="2">NC1722</strain>
    </source>
</reference>
<comment type="caution">
    <text evidence="2">The sequence shown here is derived from an EMBL/GenBank/DDBJ whole genome shotgun (WGS) entry which is preliminary data.</text>
</comment>
<keyword evidence="3" id="KW-1185">Reference proteome</keyword>
<accession>A0AAD7SWW4</accession>
<proteinExistence type="predicted"/>
<dbReference type="AlphaFoldDB" id="A0AAD7SWW4"/>
<name>A0AAD7SWW4_9TELE</name>